<evidence type="ECO:0000313" key="3">
    <source>
        <dbReference type="EMBL" id="KAK2748809.1"/>
    </source>
</evidence>
<sequence>MANLDNTTAPHRSDLSNTRSHTASARGRLLRLPPELLLDIIDCLGIVTVALLSRTCARFRDLAHRDWEPCLRQLRSEEKLAFWAKLAFDSPNHTVCDYCYGMHRISLEVVPQNHAWSRCSQNRWPGTRLDPYKVRFQHVKTALKLSRLGNIHQEYLERLMTPFVRDHQPGDCGSLQYYAAIPRIISGGYFLRKEWIFKSGGECHFEDVIWQIRREPLVCYFMIIASSSLREWDLVGKYRFENTTYSPCFWDAVLNIGKEFKGKCANCCSNRTEYSILCPDKYRMVIRAWYDYGTETHDDICASISGYLRKMPGRGFSRPIREIFNE</sequence>
<dbReference type="InterPro" id="IPR036047">
    <property type="entry name" value="F-box-like_dom_sf"/>
</dbReference>
<feature type="domain" description="F-box" evidence="2">
    <location>
        <begin position="26"/>
        <end position="74"/>
    </location>
</feature>
<accession>A0AAD9YB68</accession>
<evidence type="ECO:0000259" key="2">
    <source>
        <dbReference type="PROSITE" id="PS50181"/>
    </source>
</evidence>
<dbReference type="Pfam" id="PF12937">
    <property type="entry name" value="F-box-like"/>
    <property type="match status" value="1"/>
</dbReference>
<dbReference type="Proteomes" id="UP001281614">
    <property type="component" value="Unassembled WGS sequence"/>
</dbReference>
<evidence type="ECO:0000256" key="1">
    <source>
        <dbReference type="SAM" id="MobiDB-lite"/>
    </source>
</evidence>
<organism evidence="3 4">
    <name type="scientific">Colletotrichum kahawae</name>
    <name type="common">Coffee berry disease fungus</name>
    <dbReference type="NCBI Taxonomy" id="34407"/>
    <lineage>
        <taxon>Eukaryota</taxon>
        <taxon>Fungi</taxon>
        <taxon>Dikarya</taxon>
        <taxon>Ascomycota</taxon>
        <taxon>Pezizomycotina</taxon>
        <taxon>Sordariomycetes</taxon>
        <taxon>Hypocreomycetidae</taxon>
        <taxon>Glomerellales</taxon>
        <taxon>Glomerellaceae</taxon>
        <taxon>Colletotrichum</taxon>
        <taxon>Colletotrichum gloeosporioides species complex</taxon>
    </lineage>
</organism>
<dbReference type="Gene3D" id="1.20.1280.50">
    <property type="match status" value="1"/>
</dbReference>
<comment type="caution">
    <text evidence="3">The sequence shown here is derived from an EMBL/GenBank/DDBJ whole genome shotgun (WGS) entry which is preliminary data.</text>
</comment>
<name>A0AAD9YB68_COLKA</name>
<dbReference type="EMBL" id="VYYT01000279">
    <property type="protein sequence ID" value="KAK2748809.1"/>
    <property type="molecule type" value="Genomic_DNA"/>
</dbReference>
<reference evidence="3" key="1">
    <citation type="submission" date="2023-02" db="EMBL/GenBank/DDBJ databases">
        <title>Colletotrichum kahawae CIFC_Que2 genome sequencing and assembly.</title>
        <authorList>
            <person name="Baroncelli R."/>
        </authorList>
    </citation>
    <scope>NUCLEOTIDE SEQUENCE</scope>
    <source>
        <strain evidence="3">CIFC_Que2</strain>
    </source>
</reference>
<proteinExistence type="predicted"/>
<dbReference type="PROSITE" id="PS50181">
    <property type="entry name" value="FBOX"/>
    <property type="match status" value="1"/>
</dbReference>
<dbReference type="AlphaFoldDB" id="A0AAD9YB68"/>
<gene>
    <name evidence="3" type="ORF">CKAH01_18040</name>
</gene>
<feature type="region of interest" description="Disordered" evidence="1">
    <location>
        <begin position="1"/>
        <end position="20"/>
    </location>
</feature>
<dbReference type="InterPro" id="IPR001810">
    <property type="entry name" value="F-box_dom"/>
</dbReference>
<evidence type="ECO:0000313" key="4">
    <source>
        <dbReference type="Proteomes" id="UP001281614"/>
    </source>
</evidence>
<keyword evidence="4" id="KW-1185">Reference proteome</keyword>
<dbReference type="SUPFAM" id="SSF81383">
    <property type="entry name" value="F-box domain"/>
    <property type="match status" value="1"/>
</dbReference>
<protein>
    <submittedName>
        <fullName evidence="3">F-box domain containing protein</fullName>
    </submittedName>
</protein>